<feature type="domain" description="Core-binding (CB)" evidence="5">
    <location>
        <begin position="79"/>
        <end position="174"/>
    </location>
</feature>
<name>A0A376VID6_ECOLX</name>
<dbReference type="InterPro" id="IPR022000">
    <property type="entry name" value="Min27-like_integrase_DNA_bind"/>
</dbReference>
<keyword evidence="4" id="KW-0812">Transmembrane</keyword>
<evidence type="ECO:0000313" key="6">
    <source>
        <dbReference type="EMBL" id="STJ11303.1"/>
    </source>
</evidence>
<gene>
    <name evidence="6" type="primary">intQ</name>
    <name evidence="6" type="ORF">NCTC9077_03011</name>
</gene>
<keyword evidence="1" id="KW-0229">DNA integration</keyword>
<dbReference type="EMBL" id="UGCU01000001">
    <property type="protein sequence ID" value="STJ11303.1"/>
    <property type="molecule type" value="Genomic_DNA"/>
</dbReference>
<accession>A0A376VID6</accession>
<evidence type="ECO:0000256" key="3">
    <source>
        <dbReference type="PROSITE-ProRule" id="PRU01248"/>
    </source>
</evidence>
<reference evidence="6 7" key="1">
    <citation type="submission" date="2018-06" db="EMBL/GenBank/DDBJ databases">
        <authorList>
            <consortium name="Pathogen Informatics"/>
            <person name="Doyle S."/>
        </authorList>
    </citation>
    <scope>NUCLEOTIDE SEQUENCE [LARGE SCALE GENOMIC DNA]</scope>
    <source>
        <strain evidence="6 7">NCTC9077</strain>
    </source>
</reference>
<dbReference type="GO" id="GO:0015074">
    <property type="term" value="P:DNA integration"/>
    <property type="evidence" value="ECO:0007669"/>
    <property type="project" value="UniProtKB-KW"/>
</dbReference>
<dbReference type="InterPro" id="IPR010998">
    <property type="entry name" value="Integrase_recombinase_N"/>
</dbReference>
<dbReference type="InterPro" id="IPR011010">
    <property type="entry name" value="DNA_brk_join_enz"/>
</dbReference>
<proteinExistence type="predicted"/>
<feature type="transmembrane region" description="Helical" evidence="4">
    <location>
        <begin position="219"/>
        <end position="237"/>
    </location>
</feature>
<evidence type="ECO:0000313" key="7">
    <source>
        <dbReference type="Proteomes" id="UP000254495"/>
    </source>
</evidence>
<keyword evidence="4" id="KW-1133">Transmembrane helix</keyword>
<evidence type="ECO:0000256" key="4">
    <source>
        <dbReference type="SAM" id="Phobius"/>
    </source>
</evidence>
<dbReference type="AlphaFoldDB" id="A0A376VID6"/>
<keyword evidence="2 3" id="KW-0238">DNA-binding</keyword>
<dbReference type="SUPFAM" id="SSF56349">
    <property type="entry name" value="DNA breaking-rejoining enzymes"/>
    <property type="match status" value="1"/>
</dbReference>
<protein>
    <submittedName>
        <fullName evidence="6">Defective integrase Qin prophage</fullName>
    </submittedName>
</protein>
<dbReference type="GO" id="GO:0003677">
    <property type="term" value="F:DNA binding"/>
    <property type="evidence" value="ECO:0007669"/>
    <property type="project" value="UniProtKB-UniRule"/>
</dbReference>
<organism evidence="6 7">
    <name type="scientific">Escherichia coli</name>
    <dbReference type="NCBI Taxonomy" id="562"/>
    <lineage>
        <taxon>Bacteria</taxon>
        <taxon>Pseudomonadati</taxon>
        <taxon>Pseudomonadota</taxon>
        <taxon>Gammaproteobacteria</taxon>
        <taxon>Enterobacterales</taxon>
        <taxon>Enterobacteriaceae</taxon>
        <taxon>Escherichia</taxon>
    </lineage>
</organism>
<evidence type="ECO:0000259" key="5">
    <source>
        <dbReference type="PROSITE" id="PS51900"/>
    </source>
</evidence>
<keyword evidence="4" id="KW-0472">Membrane</keyword>
<evidence type="ECO:0000256" key="1">
    <source>
        <dbReference type="ARBA" id="ARBA00022908"/>
    </source>
</evidence>
<evidence type="ECO:0000256" key="2">
    <source>
        <dbReference type="ARBA" id="ARBA00023125"/>
    </source>
</evidence>
<dbReference type="PROSITE" id="PS51900">
    <property type="entry name" value="CB"/>
    <property type="match status" value="1"/>
</dbReference>
<dbReference type="InterPro" id="IPR044068">
    <property type="entry name" value="CB"/>
</dbReference>
<dbReference type="Gene3D" id="1.10.150.130">
    <property type="match status" value="1"/>
</dbReference>
<dbReference type="Proteomes" id="UP000254495">
    <property type="component" value="Unassembled WGS sequence"/>
</dbReference>
<dbReference type="Pfam" id="PF12167">
    <property type="entry name" value="Arm-DNA-bind_2"/>
    <property type="match status" value="1"/>
</dbReference>
<sequence>MKYPTGVENHGGKLRIWFVYKGVRVRENLGVPDTAKNRRVAGELRSSVCYAIKTGVFDYAKQFPSSRNLEKFGEARQDLTIKELAEKFLALKETEVAKTSLNTYRAVIKNILSIIGEKNLASSINKEKLLEVRKELLTGYQIPKSNYIVTQPGRSAVTVNNYMTNLNAVFQFGVDNGYLADNPFKGISPLKESRTIPDPLSRRNLSVLSMRAEISKQKIYGVFLFILAFALVSCVHLDGRT</sequence>